<dbReference type="EMBL" id="CP140152">
    <property type="protein sequence ID" value="WQH04066.1"/>
    <property type="molecule type" value="Genomic_DNA"/>
</dbReference>
<dbReference type="SUPFAM" id="SSF50800">
    <property type="entry name" value="PK beta-barrel domain-like"/>
    <property type="match status" value="1"/>
</dbReference>
<evidence type="ECO:0000313" key="3">
    <source>
        <dbReference type="Proteomes" id="UP001326110"/>
    </source>
</evidence>
<protein>
    <submittedName>
        <fullName evidence="2">MOSC N-terminal beta barrel domain-containing protein</fullName>
    </submittedName>
</protein>
<dbReference type="Proteomes" id="UP001326110">
    <property type="component" value="Chromosome"/>
</dbReference>
<dbReference type="InterPro" id="IPR005303">
    <property type="entry name" value="MOCOS_middle"/>
</dbReference>
<dbReference type="RefSeq" id="WP_019923415.1">
    <property type="nucleotide sequence ID" value="NZ_CP140152.1"/>
</dbReference>
<dbReference type="PANTHER" id="PTHR14237">
    <property type="entry name" value="MOLYBDOPTERIN COFACTOR SULFURASE MOSC"/>
    <property type="match status" value="1"/>
</dbReference>
<evidence type="ECO:0000259" key="1">
    <source>
        <dbReference type="PROSITE" id="PS51340"/>
    </source>
</evidence>
<evidence type="ECO:0000313" key="2">
    <source>
        <dbReference type="EMBL" id="WQH04066.1"/>
    </source>
</evidence>
<dbReference type="GeneID" id="43165023"/>
<dbReference type="InterPro" id="IPR011037">
    <property type="entry name" value="Pyrv_Knase-like_insert_dom_sf"/>
</dbReference>
<dbReference type="Pfam" id="PF03476">
    <property type="entry name" value="MOSC_N"/>
    <property type="match status" value="1"/>
</dbReference>
<name>A0ABZ0XWE4_9BURK</name>
<dbReference type="PANTHER" id="PTHR14237:SF19">
    <property type="entry name" value="MITOCHONDRIAL AMIDOXIME REDUCING COMPONENT 1"/>
    <property type="match status" value="1"/>
</dbReference>
<dbReference type="InterPro" id="IPR005302">
    <property type="entry name" value="MoCF_Sase_C"/>
</dbReference>
<dbReference type="Pfam" id="PF03473">
    <property type="entry name" value="MOSC"/>
    <property type="match status" value="1"/>
</dbReference>
<feature type="domain" description="MOSC" evidence="1">
    <location>
        <begin position="127"/>
        <end position="282"/>
    </location>
</feature>
<gene>
    <name evidence="2" type="ORF">SR858_23940</name>
</gene>
<accession>A0ABZ0XWE4</accession>
<sequence length="285" mass="30627">MPILSELVLYPIKSCAGLSLPQALLTTAGLATADAKIVDREWMVVDANGGYMTQRDFPRMALITPTLHADTLALAFPGMPSLELALARPDAQSAPTRRVHIWDDSLRAYDCDDATAAWFSAALGVPCRLVRFHAGAVRVVSQKWTGDVAATTLFSDGFPILVIGQGSLDDLNDKLRGAGRAALPMNRFRPNVVIAGIEAFEEDYTDAFQIGEVELKPVKPCPRCPMPSVDQATGEFGPDPLEILQSYRAKPELDGALCFGMNAIVTAGDGRIVRVGQEIAVALAF</sequence>
<dbReference type="SUPFAM" id="SSF141673">
    <property type="entry name" value="MOSC N-terminal domain-like"/>
    <property type="match status" value="1"/>
</dbReference>
<dbReference type="PROSITE" id="PS51340">
    <property type="entry name" value="MOSC"/>
    <property type="match status" value="1"/>
</dbReference>
<proteinExistence type="predicted"/>
<organism evidence="2 3">
    <name type="scientific">Duganella zoogloeoides</name>
    <dbReference type="NCBI Taxonomy" id="75659"/>
    <lineage>
        <taxon>Bacteria</taxon>
        <taxon>Pseudomonadati</taxon>
        <taxon>Pseudomonadota</taxon>
        <taxon>Betaproteobacteria</taxon>
        <taxon>Burkholderiales</taxon>
        <taxon>Oxalobacteraceae</taxon>
        <taxon>Telluria group</taxon>
        <taxon>Duganella</taxon>
    </lineage>
</organism>
<reference evidence="2 3" key="1">
    <citation type="submission" date="2023-11" db="EMBL/GenBank/DDBJ databases">
        <title>MicrobeMod: A computational toolkit for identifying prokaryotic methylation and restriction-modification with nanopore sequencing.</title>
        <authorList>
            <person name="Crits-Christoph A."/>
            <person name="Kang S.C."/>
            <person name="Lee H."/>
            <person name="Ostrov N."/>
        </authorList>
    </citation>
    <scope>NUCLEOTIDE SEQUENCE [LARGE SCALE GENOMIC DNA]</scope>
    <source>
        <strain evidence="2 3">ATCC 25935</strain>
    </source>
</reference>
<keyword evidence="3" id="KW-1185">Reference proteome</keyword>